<protein>
    <submittedName>
        <fullName evidence="2">Dihydrodipicolinate reductase</fullName>
    </submittedName>
</protein>
<organism evidence="2 3">
    <name type="scientific">Mycobacterium paraterrae</name>
    <dbReference type="NCBI Taxonomy" id="577492"/>
    <lineage>
        <taxon>Bacteria</taxon>
        <taxon>Bacillati</taxon>
        <taxon>Actinomycetota</taxon>
        <taxon>Actinomycetes</taxon>
        <taxon>Mycobacteriales</taxon>
        <taxon>Mycobacteriaceae</taxon>
        <taxon>Mycobacterium</taxon>
    </lineage>
</organism>
<feature type="domain" description="2,4-diaminopentanoate dehydrogenase C-terminal" evidence="1">
    <location>
        <begin position="212"/>
        <end position="348"/>
    </location>
</feature>
<dbReference type="InterPro" id="IPR045760">
    <property type="entry name" value="DAP_DH_C"/>
</dbReference>
<evidence type="ECO:0000313" key="3">
    <source>
        <dbReference type="Proteomes" id="UP001055336"/>
    </source>
</evidence>
<dbReference type="InterPro" id="IPR036291">
    <property type="entry name" value="NAD(P)-bd_dom_sf"/>
</dbReference>
<dbReference type="RefSeq" id="WP_240263227.1">
    <property type="nucleotide sequence ID" value="NZ_CP092488.2"/>
</dbReference>
<accession>A0ABY3VPV6</accession>
<dbReference type="EMBL" id="CP092488">
    <property type="protein sequence ID" value="UMB71476.1"/>
    <property type="molecule type" value="Genomic_DNA"/>
</dbReference>
<proteinExistence type="predicted"/>
<dbReference type="Pfam" id="PF19328">
    <property type="entry name" value="DAP_DH_C"/>
    <property type="match status" value="1"/>
</dbReference>
<dbReference type="SUPFAM" id="SSF51735">
    <property type="entry name" value="NAD(P)-binding Rossmann-fold domains"/>
    <property type="match status" value="1"/>
</dbReference>
<dbReference type="CDD" id="cd24146">
    <property type="entry name" value="nat-AmDH_N_like"/>
    <property type="match status" value="1"/>
</dbReference>
<keyword evidence="3" id="KW-1185">Reference proteome</keyword>
<evidence type="ECO:0000259" key="1">
    <source>
        <dbReference type="Pfam" id="PF19328"/>
    </source>
</evidence>
<dbReference type="Gene3D" id="3.40.50.720">
    <property type="entry name" value="NAD(P)-binding Rossmann-like Domain"/>
    <property type="match status" value="1"/>
</dbReference>
<dbReference type="Proteomes" id="UP001055336">
    <property type="component" value="Chromosome"/>
</dbReference>
<sequence>MVTEKSRTYRVVHVGTGLTGKEALRAIIDDPALELVGVKVSTPEKAGVDAGRLCGGADVGIAATDNLDAVLALTPDCVTYCATAVRRENDAIADIVTYLEAGINVVTISTIPMVYPPAAPPQWRAAVEGAAAKGNSTFYATGAEPGFVSLNIPTALLAGAGTVESYRMDEYAIDLDKSYPIWDVLHESMGFGKPDGHVPARIASGKVNHDWETVVRYIADILGLELDGVELDWETLLAPTNLESAIGVIPEGTICAHRWQLAGVIDGRPVVAVQYFATVSSTPWPERWPRPSRQGQGGMVIRVQGRPSMCAELYFEQSASDRVNPGVAVTALAAVNSVPAVIEAAPGVLGHPLAGPAVVSRQSRTKPVPHIAAR</sequence>
<reference evidence="2" key="1">
    <citation type="submission" date="2022-08" db="EMBL/GenBank/DDBJ databases">
        <title>Whole genome sequencing of non-tuberculosis mycobacteria type-strains.</title>
        <authorList>
            <person name="Igarashi Y."/>
            <person name="Osugi A."/>
            <person name="Mitarai S."/>
        </authorList>
    </citation>
    <scope>NUCLEOTIDE SEQUENCE</scope>
    <source>
        <strain evidence="2">DSM 45127</strain>
    </source>
</reference>
<name>A0ABY3VPV6_9MYCO</name>
<gene>
    <name evidence="2" type="ORF">MKK62_09640</name>
</gene>
<evidence type="ECO:0000313" key="2">
    <source>
        <dbReference type="EMBL" id="UMB71476.1"/>
    </source>
</evidence>